<dbReference type="AlphaFoldDB" id="A0A660LEZ5"/>
<evidence type="ECO:0000313" key="1">
    <source>
        <dbReference type="EMBL" id="RKQ92876.1"/>
    </source>
</evidence>
<dbReference type="Gene3D" id="3.40.50.150">
    <property type="entry name" value="Vaccinia Virus protein VP39"/>
    <property type="match status" value="1"/>
</dbReference>
<organism evidence="1 2">
    <name type="scientific">Solirubrobacter pauli</name>
    <dbReference type="NCBI Taxonomy" id="166793"/>
    <lineage>
        <taxon>Bacteria</taxon>
        <taxon>Bacillati</taxon>
        <taxon>Actinomycetota</taxon>
        <taxon>Thermoleophilia</taxon>
        <taxon>Solirubrobacterales</taxon>
        <taxon>Solirubrobacteraceae</taxon>
        <taxon>Solirubrobacter</taxon>
    </lineage>
</organism>
<gene>
    <name evidence="1" type="ORF">C8N24_2732</name>
</gene>
<comment type="caution">
    <text evidence="1">The sequence shown here is derived from an EMBL/GenBank/DDBJ whole genome shotgun (WGS) entry which is preliminary data.</text>
</comment>
<dbReference type="EMBL" id="RBIL01000001">
    <property type="protein sequence ID" value="RKQ92876.1"/>
    <property type="molecule type" value="Genomic_DNA"/>
</dbReference>
<name>A0A660LEZ5_9ACTN</name>
<protein>
    <submittedName>
        <fullName evidence="1">Uncharacterized protein DUF1698</fullName>
    </submittedName>
</protein>
<evidence type="ECO:0000313" key="2">
    <source>
        <dbReference type="Proteomes" id="UP000278962"/>
    </source>
</evidence>
<reference evidence="1 2" key="1">
    <citation type="submission" date="2018-10" db="EMBL/GenBank/DDBJ databases">
        <title>Genomic Encyclopedia of Archaeal and Bacterial Type Strains, Phase II (KMG-II): from individual species to whole genera.</title>
        <authorList>
            <person name="Goeker M."/>
        </authorList>
    </citation>
    <scope>NUCLEOTIDE SEQUENCE [LARGE SCALE GENOMIC DNA]</scope>
    <source>
        <strain evidence="1 2">DSM 14954</strain>
    </source>
</reference>
<dbReference type="InterPro" id="IPR029063">
    <property type="entry name" value="SAM-dependent_MTases_sf"/>
</dbReference>
<accession>A0A660LEZ5</accession>
<dbReference type="InterPro" id="IPR027555">
    <property type="entry name" value="Mo5U34_MeTrfas-like"/>
</dbReference>
<proteinExistence type="predicted"/>
<keyword evidence="2" id="KW-1185">Reference proteome</keyword>
<sequence length="233" mass="26018">MVGILAAMNRDQIRRRVEELAPWYQNIDLGDGVWTKDLEGSRDIFSGHDIPGPLWRVIARDLPADLSGHRVLDIGCNAGYMSFQTKQMGADYVLGIDSNLGAGTSFIHQAEFCRSVLGLDVDFREQSFFDYTPEQPFTLVLFCGVLYHLEDFATALDKVMTFAVPDTGLIVLETAVEPITQTRPGLRDYNGDTSTFFVPSVGVLTELVRERGLRIEIVRTLGTRAVVFMRPPL</sequence>
<dbReference type="Pfam" id="PF08003">
    <property type="entry name" value="Methyltransf_9"/>
    <property type="match status" value="1"/>
</dbReference>
<dbReference type="SUPFAM" id="SSF53335">
    <property type="entry name" value="S-adenosyl-L-methionine-dependent methyltransferases"/>
    <property type="match status" value="1"/>
</dbReference>
<dbReference type="Proteomes" id="UP000278962">
    <property type="component" value="Unassembled WGS sequence"/>
</dbReference>